<gene>
    <name evidence="3" type="ORF">K443DRAFT_680266</name>
</gene>
<dbReference type="PANTHER" id="PTHR43625:SF40">
    <property type="entry name" value="ALDO-KETO REDUCTASE YAKC [NADP(+)]"/>
    <property type="match status" value="1"/>
</dbReference>
<dbReference type="InterPro" id="IPR050791">
    <property type="entry name" value="Aldo-Keto_reductase"/>
</dbReference>
<dbReference type="PANTHER" id="PTHR43625">
    <property type="entry name" value="AFLATOXIN B1 ALDEHYDE REDUCTASE"/>
    <property type="match status" value="1"/>
</dbReference>
<dbReference type="Gene3D" id="3.20.20.100">
    <property type="entry name" value="NADP-dependent oxidoreductase domain"/>
    <property type="match status" value="1"/>
</dbReference>
<dbReference type="GO" id="GO:0016491">
    <property type="term" value="F:oxidoreductase activity"/>
    <property type="evidence" value="ECO:0007669"/>
    <property type="project" value="UniProtKB-KW"/>
</dbReference>
<dbReference type="InterPro" id="IPR020471">
    <property type="entry name" value="AKR"/>
</dbReference>
<evidence type="ECO:0000313" key="4">
    <source>
        <dbReference type="Proteomes" id="UP000054477"/>
    </source>
</evidence>
<keyword evidence="4" id="KW-1185">Reference proteome</keyword>
<feature type="domain" description="NADP-dependent oxidoreductase" evidence="2">
    <location>
        <begin position="15"/>
        <end position="308"/>
    </location>
</feature>
<dbReference type="EMBL" id="KN838655">
    <property type="protein sequence ID" value="KIJ99030.1"/>
    <property type="molecule type" value="Genomic_DNA"/>
</dbReference>
<dbReference type="InterPro" id="IPR036812">
    <property type="entry name" value="NAD(P)_OxRdtase_dom_sf"/>
</dbReference>
<dbReference type="GO" id="GO:0005737">
    <property type="term" value="C:cytoplasm"/>
    <property type="evidence" value="ECO:0007669"/>
    <property type="project" value="TreeGrafter"/>
</dbReference>
<dbReference type="Pfam" id="PF00248">
    <property type="entry name" value="Aldo_ket_red"/>
    <property type="match status" value="1"/>
</dbReference>
<proteinExistence type="predicted"/>
<accession>A0A0C9X1U9</accession>
<evidence type="ECO:0000313" key="3">
    <source>
        <dbReference type="EMBL" id="KIJ99030.1"/>
    </source>
</evidence>
<name>A0A0C9X1U9_9AGAR</name>
<dbReference type="OrthoDB" id="37537at2759"/>
<organism evidence="3 4">
    <name type="scientific">Laccaria amethystina LaAM-08-1</name>
    <dbReference type="NCBI Taxonomy" id="1095629"/>
    <lineage>
        <taxon>Eukaryota</taxon>
        <taxon>Fungi</taxon>
        <taxon>Dikarya</taxon>
        <taxon>Basidiomycota</taxon>
        <taxon>Agaricomycotina</taxon>
        <taxon>Agaricomycetes</taxon>
        <taxon>Agaricomycetidae</taxon>
        <taxon>Agaricales</taxon>
        <taxon>Agaricineae</taxon>
        <taxon>Hydnangiaceae</taxon>
        <taxon>Laccaria</taxon>
    </lineage>
</organism>
<dbReference type="PRINTS" id="PR00069">
    <property type="entry name" value="ALDKETRDTASE"/>
</dbReference>
<reference evidence="4" key="2">
    <citation type="submission" date="2015-01" db="EMBL/GenBank/DDBJ databases">
        <title>Evolutionary Origins and Diversification of the Mycorrhizal Mutualists.</title>
        <authorList>
            <consortium name="DOE Joint Genome Institute"/>
            <consortium name="Mycorrhizal Genomics Consortium"/>
            <person name="Kohler A."/>
            <person name="Kuo A."/>
            <person name="Nagy L.G."/>
            <person name="Floudas D."/>
            <person name="Copeland A."/>
            <person name="Barry K.W."/>
            <person name="Cichocki N."/>
            <person name="Veneault-Fourrey C."/>
            <person name="LaButti K."/>
            <person name="Lindquist E.A."/>
            <person name="Lipzen A."/>
            <person name="Lundell T."/>
            <person name="Morin E."/>
            <person name="Murat C."/>
            <person name="Riley R."/>
            <person name="Ohm R."/>
            <person name="Sun H."/>
            <person name="Tunlid A."/>
            <person name="Henrissat B."/>
            <person name="Grigoriev I.V."/>
            <person name="Hibbett D.S."/>
            <person name="Martin F."/>
        </authorList>
    </citation>
    <scope>NUCLEOTIDE SEQUENCE [LARGE SCALE GENOMIC DNA]</scope>
    <source>
        <strain evidence="4">LaAM-08-1</strain>
    </source>
</reference>
<dbReference type="SUPFAM" id="SSF51430">
    <property type="entry name" value="NAD(P)-linked oxidoreductase"/>
    <property type="match status" value="1"/>
</dbReference>
<dbReference type="AlphaFoldDB" id="A0A0C9X1U9"/>
<dbReference type="HOGENOM" id="CLU_023205_2_1_1"/>
<dbReference type="Proteomes" id="UP000054477">
    <property type="component" value="Unassembled WGS sequence"/>
</dbReference>
<dbReference type="InterPro" id="IPR023210">
    <property type="entry name" value="NADP_OxRdtase_dom"/>
</dbReference>
<protein>
    <recommendedName>
        <fullName evidence="2">NADP-dependent oxidoreductase domain-containing protein</fullName>
    </recommendedName>
</protein>
<keyword evidence="1" id="KW-0560">Oxidoreductase</keyword>
<dbReference type="STRING" id="1095629.A0A0C9X1U9"/>
<reference evidence="3 4" key="1">
    <citation type="submission" date="2014-04" db="EMBL/GenBank/DDBJ databases">
        <authorList>
            <consortium name="DOE Joint Genome Institute"/>
            <person name="Kuo A."/>
            <person name="Kohler A."/>
            <person name="Nagy L.G."/>
            <person name="Floudas D."/>
            <person name="Copeland A."/>
            <person name="Barry K.W."/>
            <person name="Cichocki N."/>
            <person name="Veneault-Fourrey C."/>
            <person name="LaButti K."/>
            <person name="Lindquist E.A."/>
            <person name="Lipzen A."/>
            <person name="Lundell T."/>
            <person name="Morin E."/>
            <person name="Murat C."/>
            <person name="Sun H."/>
            <person name="Tunlid A."/>
            <person name="Henrissat B."/>
            <person name="Grigoriev I.V."/>
            <person name="Hibbett D.S."/>
            <person name="Martin F."/>
            <person name="Nordberg H.P."/>
            <person name="Cantor M.N."/>
            <person name="Hua S.X."/>
        </authorList>
    </citation>
    <scope>NUCLEOTIDE SEQUENCE [LARGE SCALE GENOMIC DNA]</scope>
    <source>
        <strain evidence="3 4">LaAM-08-1</strain>
    </source>
</reference>
<evidence type="ECO:0000256" key="1">
    <source>
        <dbReference type="ARBA" id="ARBA00023002"/>
    </source>
</evidence>
<evidence type="ECO:0000259" key="2">
    <source>
        <dbReference type="Pfam" id="PF00248"/>
    </source>
</evidence>
<sequence length="334" mass="36820">MSPNTRKVGNDAVSPIGFGLMALSAYYGAIENDEERFKVLDAALEEGCTFWDSADIYGDNEDLLGKWFKKTGNRDKIFLATKFGIVRSPDRVANGTPEYVKAAVEKSLKRLGIETIDLYYLHRADVNVPIETTVGAMAELVKQGKVRYLGLSEISADTLRRAHAIHPIAAVQVEYSPFTLDIEDDKIALLKTCRELGVAVVAYSPLGRGMLTGRFKSVDELEDGDFRKAVPKYRDNFPSILKLVDGLQELGKKHNATAGQVALAWLLAQGEDIIPIPGTKGIKYLKENFAAREVNLTTEDVDEVRAIAKRADVFKGDRYPAGMMASLFADTPKL</sequence>